<evidence type="ECO:0000256" key="3">
    <source>
        <dbReference type="ARBA" id="ARBA00023004"/>
    </source>
</evidence>
<evidence type="ECO:0000259" key="5">
    <source>
        <dbReference type="Pfam" id="PF01077"/>
    </source>
</evidence>
<dbReference type="Gene3D" id="6.10.140.1420">
    <property type="match status" value="1"/>
</dbReference>
<organism evidence="7">
    <name type="scientific">Thermodesulfobium narugense</name>
    <dbReference type="NCBI Taxonomy" id="184064"/>
    <lineage>
        <taxon>Bacteria</taxon>
        <taxon>Pseudomonadati</taxon>
        <taxon>Thermodesulfobiota</taxon>
        <taxon>Thermodesulfobiia</taxon>
        <taxon>Thermodesulfobiales</taxon>
        <taxon>Thermodesulfobiaceae</taxon>
        <taxon>Thermodesulfobium</taxon>
    </lineage>
</organism>
<protein>
    <submittedName>
        <fullName evidence="7">Dissimilatory-type sulfite reductase subunit alpha</fullName>
        <ecNumber evidence="7">1.8.99.5</ecNumber>
    </submittedName>
</protein>
<keyword evidence="2" id="KW-0479">Metal-binding</keyword>
<dbReference type="InterPro" id="IPR011806">
    <property type="entry name" value="DsrA"/>
</dbReference>
<evidence type="ECO:0000313" key="7">
    <source>
        <dbReference type="EMBL" id="HHI65306.1"/>
    </source>
</evidence>
<dbReference type="Gene3D" id="3.30.70.20">
    <property type="match status" value="1"/>
</dbReference>
<keyword evidence="3" id="KW-0408">Iron</keyword>
<reference evidence="7" key="1">
    <citation type="journal article" date="2020" name="mSystems">
        <title>Genome- and Community-Level Interaction Insights into Carbon Utilization and Element Cycling Functions of Hydrothermarchaeota in Hydrothermal Sediment.</title>
        <authorList>
            <person name="Zhou Z."/>
            <person name="Liu Y."/>
            <person name="Xu W."/>
            <person name="Pan J."/>
            <person name="Luo Z.H."/>
            <person name="Li M."/>
        </authorList>
    </citation>
    <scope>NUCLEOTIDE SEQUENCE [LARGE SCALE GENOMIC DNA]</scope>
    <source>
        <strain evidence="7">SpSt-1019</strain>
    </source>
</reference>
<sequence>MPELRKTPMLDQLLDGPFPSFVKEIKKGAEKNDACNDLLGQLELSYEEKITHWKHGGIVGVTGYGGGVIGRYSDVPDKFPGLTEFHTMRINQPAGWFYKTDRLRKLLDIWEKRGSGLTNFHGATGDIILLGTHTDQLQAVTDDLAREGWDLGGSGSDLRTPSACVGPGRCEWACIDTLDIVDTLTRRYQNELHRPMWPYKFKIKIAGCANDGVASKARADFSIIGTWKDNIQINRTEVVNYVNAGFDIIGQVVDKCPTKCISYNPVTKSLSIDNSNCVRCHNCINKMPKALRQGKITGATILIGGHAPILQSAFMSWVIVPFMEMKPPYDEVSELLEKIWEWWDENGKMRERVGELIYRLGMRSFLQATGLPAVPQMVLHPRTNPFYFWSKEEVNQ</sequence>
<evidence type="ECO:0000256" key="2">
    <source>
        <dbReference type="ARBA" id="ARBA00022723"/>
    </source>
</evidence>
<evidence type="ECO:0000256" key="1">
    <source>
        <dbReference type="ARBA" id="ARBA00022485"/>
    </source>
</evidence>
<evidence type="ECO:0000256" key="4">
    <source>
        <dbReference type="ARBA" id="ARBA00023014"/>
    </source>
</evidence>
<feature type="domain" description="Nitrite/Sulfite reductase ferredoxin-like" evidence="6">
    <location>
        <begin position="84"/>
        <end position="145"/>
    </location>
</feature>
<evidence type="ECO:0000259" key="6">
    <source>
        <dbReference type="Pfam" id="PF03460"/>
    </source>
</evidence>
<dbReference type="InterPro" id="IPR045854">
    <property type="entry name" value="NO2/SO3_Rdtase_4Fe4S_sf"/>
</dbReference>
<dbReference type="GO" id="GO:0016002">
    <property type="term" value="F:sulfite reductase activity"/>
    <property type="evidence" value="ECO:0007669"/>
    <property type="project" value="TreeGrafter"/>
</dbReference>
<dbReference type="AlphaFoldDB" id="A0A7C5P9S4"/>
<dbReference type="Gene3D" id="3.30.70.2500">
    <property type="match status" value="1"/>
</dbReference>
<dbReference type="PANTHER" id="PTHR11493:SF54">
    <property type="entry name" value="ANAEROBIC SULFITE REDUCTASE SUBUNIT C"/>
    <property type="match status" value="1"/>
</dbReference>
<dbReference type="GO" id="GO:0020037">
    <property type="term" value="F:heme binding"/>
    <property type="evidence" value="ECO:0007669"/>
    <property type="project" value="InterPro"/>
</dbReference>
<dbReference type="GO" id="GO:0009337">
    <property type="term" value="C:sulfite reductase complex (NADPH)"/>
    <property type="evidence" value="ECO:0007669"/>
    <property type="project" value="TreeGrafter"/>
</dbReference>
<dbReference type="NCBIfam" id="TIGR02064">
    <property type="entry name" value="dsrA"/>
    <property type="match status" value="1"/>
</dbReference>
<dbReference type="InterPro" id="IPR006067">
    <property type="entry name" value="NO2/SO3_Rdtase_4Fe4S_dom"/>
</dbReference>
<dbReference type="Pfam" id="PF03460">
    <property type="entry name" value="NIR_SIR_ferr"/>
    <property type="match status" value="1"/>
</dbReference>
<dbReference type="EC" id="1.8.99.5" evidence="7"/>
<dbReference type="SUPFAM" id="SSF55124">
    <property type="entry name" value="Nitrite/Sulfite reductase N-terminal domain-like"/>
    <property type="match status" value="1"/>
</dbReference>
<dbReference type="GO" id="GO:0000103">
    <property type="term" value="P:sulfate assimilation"/>
    <property type="evidence" value="ECO:0007669"/>
    <property type="project" value="TreeGrafter"/>
</dbReference>
<dbReference type="Pfam" id="PF01077">
    <property type="entry name" value="NIR_SIR"/>
    <property type="match status" value="1"/>
</dbReference>
<dbReference type="SUPFAM" id="SSF54862">
    <property type="entry name" value="4Fe-4S ferredoxins"/>
    <property type="match status" value="1"/>
</dbReference>
<dbReference type="GO" id="GO:0051539">
    <property type="term" value="F:4 iron, 4 sulfur cluster binding"/>
    <property type="evidence" value="ECO:0007669"/>
    <property type="project" value="UniProtKB-KW"/>
</dbReference>
<dbReference type="GO" id="GO:0018551">
    <property type="term" value="F:dissimilatory sulfite reductase (NADH) activity"/>
    <property type="evidence" value="ECO:0007669"/>
    <property type="project" value="InterPro"/>
</dbReference>
<keyword evidence="1" id="KW-0004">4Fe-4S</keyword>
<gene>
    <name evidence="7" type="primary">dsrA</name>
    <name evidence="7" type="ORF">ENL70_01990</name>
</gene>
<keyword evidence="4" id="KW-0411">Iron-sulfur</keyword>
<dbReference type="PANTHER" id="PTHR11493">
    <property type="entry name" value="SULFITE REDUCTASE [NADPH] SUBUNIT BETA-RELATED"/>
    <property type="match status" value="1"/>
</dbReference>
<dbReference type="Gene3D" id="3.30.413.10">
    <property type="entry name" value="Sulfite Reductase Hemoprotein, domain 1"/>
    <property type="match status" value="1"/>
</dbReference>
<dbReference type="EMBL" id="DRUY01000069">
    <property type="protein sequence ID" value="HHI65306.1"/>
    <property type="molecule type" value="Genomic_DNA"/>
</dbReference>
<dbReference type="InterPro" id="IPR005117">
    <property type="entry name" value="NiRdtase/SiRdtase_haem-b_fer"/>
</dbReference>
<dbReference type="InterPro" id="IPR045169">
    <property type="entry name" value="NO2/SO3_Rdtase_4Fe4S_prot"/>
</dbReference>
<name>A0A7C5P9S4_9BACT</name>
<keyword evidence="7" id="KW-0560">Oxidoreductase</keyword>
<accession>A0A7C5P9S4</accession>
<feature type="domain" description="Nitrite/sulphite reductase 4Fe-4S" evidence="5">
    <location>
        <begin position="154"/>
        <end position="369"/>
    </location>
</feature>
<dbReference type="SUPFAM" id="SSF56014">
    <property type="entry name" value="Nitrite and sulphite reductase 4Fe-4S domain-like"/>
    <property type="match status" value="1"/>
</dbReference>
<dbReference type="GO" id="GO:0050311">
    <property type="term" value="F:sulfite reductase (ferredoxin) activity"/>
    <property type="evidence" value="ECO:0007669"/>
    <property type="project" value="TreeGrafter"/>
</dbReference>
<dbReference type="InterPro" id="IPR036136">
    <property type="entry name" value="Nit/Sulf_reduc_fer-like_dom_sf"/>
</dbReference>
<proteinExistence type="predicted"/>
<comment type="caution">
    <text evidence="7">The sequence shown here is derived from an EMBL/GenBank/DDBJ whole genome shotgun (WGS) entry which is preliminary data.</text>
</comment>
<dbReference type="GO" id="GO:0046872">
    <property type="term" value="F:metal ion binding"/>
    <property type="evidence" value="ECO:0007669"/>
    <property type="project" value="UniProtKB-KW"/>
</dbReference>